<organism evidence="2 3">
    <name type="scientific">Corallococcus llansteffanensis</name>
    <dbReference type="NCBI Taxonomy" id="2316731"/>
    <lineage>
        <taxon>Bacteria</taxon>
        <taxon>Pseudomonadati</taxon>
        <taxon>Myxococcota</taxon>
        <taxon>Myxococcia</taxon>
        <taxon>Myxococcales</taxon>
        <taxon>Cystobacterineae</taxon>
        <taxon>Myxococcaceae</taxon>
        <taxon>Corallococcus</taxon>
    </lineage>
</organism>
<feature type="chain" id="PRO_5017368274" description="Lipoprotein" evidence="1">
    <location>
        <begin position="19"/>
        <end position="98"/>
    </location>
</feature>
<feature type="signal peptide" evidence="1">
    <location>
        <begin position="1"/>
        <end position="18"/>
    </location>
</feature>
<proteinExistence type="predicted"/>
<comment type="caution">
    <text evidence="2">The sequence shown here is derived from an EMBL/GenBank/DDBJ whole genome shotgun (WGS) entry which is preliminary data.</text>
</comment>
<reference evidence="3" key="1">
    <citation type="submission" date="2018-09" db="EMBL/GenBank/DDBJ databases">
        <authorList>
            <person name="Livingstone P.G."/>
            <person name="Whitworth D.E."/>
        </authorList>
    </citation>
    <scope>NUCLEOTIDE SEQUENCE [LARGE SCALE GENOMIC DNA]</scope>
    <source>
        <strain evidence="3">CA051B</strain>
    </source>
</reference>
<gene>
    <name evidence="2" type="ORF">D7V93_35800</name>
</gene>
<accession>A0A3A8NND4</accession>
<name>A0A3A8NND4_9BACT</name>
<keyword evidence="3" id="KW-1185">Reference proteome</keyword>
<evidence type="ECO:0000313" key="3">
    <source>
        <dbReference type="Proteomes" id="UP000272888"/>
    </source>
</evidence>
<evidence type="ECO:0000313" key="2">
    <source>
        <dbReference type="EMBL" id="RKH45009.1"/>
    </source>
</evidence>
<keyword evidence="1" id="KW-0732">Signal</keyword>
<dbReference type="EMBL" id="RAWB01000586">
    <property type="protein sequence ID" value="RKH45009.1"/>
    <property type="molecule type" value="Genomic_DNA"/>
</dbReference>
<evidence type="ECO:0000256" key="1">
    <source>
        <dbReference type="SAM" id="SignalP"/>
    </source>
</evidence>
<dbReference type="Proteomes" id="UP000272888">
    <property type="component" value="Unassembled WGS sequence"/>
</dbReference>
<dbReference type="RefSeq" id="WP_120647628.1">
    <property type="nucleotide sequence ID" value="NZ_RAWB01000586.1"/>
</dbReference>
<sequence>MRAGFIKGLLLAAGVMLAGCGGTEALDVTEDPSFVQTEQSLTCGSKLPPCPEGYHCSTDGIRGTCEFDNPALCGPALPPCPTGTYCYAYPRGYCRPSP</sequence>
<dbReference type="AlphaFoldDB" id="A0A3A8NND4"/>
<evidence type="ECO:0008006" key="4">
    <source>
        <dbReference type="Google" id="ProtNLM"/>
    </source>
</evidence>
<dbReference type="PROSITE" id="PS51257">
    <property type="entry name" value="PROKAR_LIPOPROTEIN"/>
    <property type="match status" value="1"/>
</dbReference>
<protein>
    <recommendedName>
        <fullName evidence="4">Lipoprotein</fullName>
    </recommendedName>
</protein>